<feature type="compositionally biased region" description="Basic residues" evidence="1">
    <location>
        <begin position="53"/>
        <end position="63"/>
    </location>
</feature>
<keyword evidence="3" id="KW-1185">Reference proteome</keyword>
<proteinExistence type="predicted"/>
<evidence type="ECO:0000256" key="1">
    <source>
        <dbReference type="SAM" id="MobiDB-lite"/>
    </source>
</evidence>
<organism evidence="2 3">
    <name type="scientific">Collichthys lucidus</name>
    <name type="common">Big head croaker</name>
    <name type="synonym">Sciaena lucida</name>
    <dbReference type="NCBI Taxonomy" id="240159"/>
    <lineage>
        <taxon>Eukaryota</taxon>
        <taxon>Metazoa</taxon>
        <taxon>Chordata</taxon>
        <taxon>Craniata</taxon>
        <taxon>Vertebrata</taxon>
        <taxon>Euteleostomi</taxon>
        <taxon>Actinopterygii</taxon>
        <taxon>Neopterygii</taxon>
        <taxon>Teleostei</taxon>
        <taxon>Neoteleostei</taxon>
        <taxon>Acanthomorphata</taxon>
        <taxon>Eupercaria</taxon>
        <taxon>Sciaenidae</taxon>
        <taxon>Collichthys</taxon>
    </lineage>
</organism>
<evidence type="ECO:0000313" key="3">
    <source>
        <dbReference type="Proteomes" id="UP000298787"/>
    </source>
</evidence>
<feature type="region of interest" description="Disordered" evidence="1">
    <location>
        <begin position="1"/>
        <end position="63"/>
    </location>
</feature>
<reference evidence="2 3" key="1">
    <citation type="submission" date="2019-01" db="EMBL/GenBank/DDBJ databases">
        <title>Genome Assembly of Collichthys lucidus.</title>
        <authorList>
            <person name="Cai M."/>
            <person name="Xiao S."/>
        </authorList>
    </citation>
    <scope>NUCLEOTIDE SEQUENCE [LARGE SCALE GENOMIC DNA]</scope>
    <source>
        <strain evidence="2">JT15FE1705JMU</strain>
        <tissue evidence="2">Muscle</tissue>
    </source>
</reference>
<dbReference type="EMBL" id="CM014095">
    <property type="protein sequence ID" value="TKS86778.1"/>
    <property type="molecule type" value="Genomic_DNA"/>
</dbReference>
<dbReference type="AlphaFoldDB" id="A0A4U5VFB9"/>
<dbReference type="Proteomes" id="UP000298787">
    <property type="component" value="Chromosome 18"/>
</dbReference>
<feature type="compositionally biased region" description="Basic residues" evidence="1">
    <location>
        <begin position="1"/>
        <end position="32"/>
    </location>
</feature>
<gene>
    <name evidence="2" type="ORF">D9C73_020898</name>
</gene>
<sequence>MLQKQKSRCQKRKSKQSLQRRQKSRCQKRKSKPFLQRRQNLLHPRQNQPQSSKRLKYHRKMSR</sequence>
<name>A0A4U5VFB9_COLLU</name>
<protein>
    <submittedName>
        <fullName evidence="2">Uncharacterized protein</fullName>
    </submittedName>
</protein>
<accession>A0A4U5VFB9</accession>
<evidence type="ECO:0000313" key="2">
    <source>
        <dbReference type="EMBL" id="TKS86778.1"/>
    </source>
</evidence>